<dbReference type="InterPro" id="IPR036388">
    <property type="entry name" value="WH-like_DNA-bd_sf"/>
</dbReference>
<dbReference type="InterPro" id="IPR016032">
    <property type="entry name" value="Sig_transdc_resp-reg_C-effctor"/>
</dbReference>
<dbReference type="PANTHER" id="PTHR43433:SF8">
    <property type="entry name" value="BIFUNCTIONAL LIPASE_ADENYLATE CYCLASE LIPJ"/>
    <property type="match status" value="1"/>
</dbReference>
<accession>A0ABW1JMV3</accession>
<dbReference type="SMART" id="SM00421">
    <property type="entry name" value="HTH_LUXR"/>
    <property type="match status" value="1"/>
</dbReference>
<dbReference type="SUPFAM" id="SSF46894">
    <property type="entry name" value="C-terminal effector domain of the bipartite response regulators"/>
    <property type="match status" value="1"/>
</dbReference>
<evidence type="ECO:0000259" key="1">
    <source>
        <dbReference type="PROSITE" id="PS50043"/>
    </source>
</evidence>
<proteinExistence type="predicted"/>
<comment type="caution">
    <text evidence="2">The sequence shown here is derived from an EMBL/GenBank/DDBJ whole genome shotgun (WGS) entry which is preliminary data.</text>
</comment>
<dbReference type="PRINTS" id="PR00111">
    <property type="entry name" value="ABHYDROLASE"/>
</dbReference>
<dbReference type="GO" id="GO:0016787">
    <property type="term" value="F:hydrolase activity"/>
    <property type="evidence" value="ECO:0007669"/>
    <property type="project" value="UniProtKB-KW"/>
</dbReference>
<dbReference type="RefSeq" id="WP_378599836.1">
    <property type="nucleotide sequence ID" value="NZ_JBHSQN010000002.1"/>
</dbReference>
<dbReference type="PRINTS" id="PR00038">
    <property type="entry name" value="HTHLUXR"/>
</dbReference>
<dbReference type="CDD" id="cd06170">
    <property type="entry name" value="LuxR_C_like"/>
    <property type="match status" value="1"/>
</dbReference>
<keyword evidence="3" id="KW-1185">Reference proteome</keyword>
<dbReference type="InterPro" id="IPR000792">
    <property type="entry name" value="Tscrpt_reg_LuxR_C"/>
</dbReference>
<dbReference type="PROSITE" id="PS50043">
    <property type="entry name" value="HTH_LUXR_2"/>
    <property type="match status" value="1"/>
</dbReference>
<dbReference type="InterPro" id="IPR050471">
    <property type="entry name" value="AB_hydrolase"/>
</dbReference>
<dbReference type="SUPFAM" id="SSF53474">
    <property type="entry name" value="alpha/beta-Hydrolases"/>
    <property type="match status" value="1"/>
</dbReference>
<evidence type="ECO:0000313" key="2">
    <source>
        <dbReference type="EMBL" id="MFC6010222.1"/>
    </source>
</evidence>
<gene>
    <name evidence="2" type="ORF">ACFP3H_04100</name>
</gene>
<dbReference type="Gene3D" id="3.40.50.1820">
    <property type="entry name" value="alpha/beta hydrolase"/>
    <property type="match status" value="1"/>
</dbReference>
<dbReference type="Gene3D" id="1.10.10.10">
    <property type="entry name" value="Winged helix-like DNA-binding domain superfamily/Winged helix DNA-binding domain"/>
    <property type="match status" value="1"/>
</dbReference>
<dbReference type="EMBL" id="JBHSQN010000002">
    <property type="protein sequence ID" value="MFC6010222.1"/>
    <property type="molecule type" value="Genomic_DNA"/>
</dbReference>
<name>A0ABW1JMV3_9NOCA</name>
<organism evidence="2 3">
    <name type="scientific">Nocardia lasii</name>
    <dbReference type="NCBI Taxonomy" id="1616107"/>
    <lineage>
        <taxon>Bacteria</taxon>
        <taxon>Bacillati</taxon>
        <taxon>Actinomycetota</taxon>
        <taxon>Actinomycetes</taxon>
        <taxon>Mycobacteriales</taxon>
        <taxon>Nocardiaceae</taxon>
        <taxon>Nocardia</taxon>
    </lineage>
</organism>
<reference evidence="3" key="1">
    <citation type="journal article" date="2019" name="Int. J. Syst. Evol. Microbiol.">
        <title>The Global Catalogue of Microorganisms (GCM) 10K type strain sequencing project: providing services to taxonomists for standard genome sequencing and annotation.</title>
        <authorList>
            <consortium name="The Broad Institute Genomics Platform"/>
            <consortium name="The Broad Institute Genome Sequencing Center for Infectious Disease"/>
            <person name="Wu L."/>
            <person name="Ma J."/>
        </authorList>
    </citation>
    <scope>NUCLEOTIDE SEQUENCE [LARGE SCALE GENOMIC DNA]</scope>
    <source>
        <strain evidence="3">CCUG 36956</strain>
    </source>
</reference>
<dbReference type="Pfam" id="PF00196">
    <property type="entry name" value="GerE"/>
    <property type="match status" value="1"/>
</dbReference>
<feature type="domain" description="HTH luxR-type" evidence="1">
    <location>
        <begin position="278"/>
        <end position="343"/>
    </location>
</feature>
<dbReference type="PANTHER" id="PTHR43433">
    <property type="entry name" value="HYDROLASE, ALPHA/BETA FOLD FAMILY PROTEIN"/>
    <property type="match status" value="1"/>
</dbReference>
<dbReference type="Proteomes" id="UP001596223">
    <property type="component" value="Unassembled WGS sequence"/>
</dbReference>
<dbReference type="Pfam" id="PF12697">
    <property type="entry name" value="Abhydrolase_6"/>
    <property type="match status" value="1"/>
</dbReference>
<keyword evidence="2" id="KW-0378">Hydrolase</keyword>
<dbReference type="InterPro" id="IPR029058">
    <property type="entry name" value="AB_hydrolase_fold"/>
</dbReference>
<dbReference type="InterPro" id="IPR000073">
    <property type="entry name" value="AB_hydrolase_1"/>
</dbReference>
<evidence type="ECO:0000313" key="3">
    <source>
        <dbReference type="Proteomes" id="UP001596223"/>
    </source>
</evidence>
<sequence>MLRIEDQVVRHIDTSSGPVATVSVGRGPALVVGGWWCSHLALDWADPLLRGFVSTLAEHFTVIRYDQPGRGVSGTSGHFPTELDQEVDVLLAVVDALGIDRFAGFGASSGAAVAVGVAVREPQRVRRLVLYGSFARGADVAPPSARQAMIDAVAAHWGLGSRLLADIFIPGASSAERDEFAQFQRRSATADQAARALAATYSIDATPLLATLNTPTTVLHRRGDRAVPFALGVDVARRIPHADFIELPGDDHFPWRGGTDVAHATLRALGQFVAPTPPIPGLEAITAREREILALVAEGLTDQEIAVRLVVSPHTVHRHIANARAKLGVRTRAAAAVTVRATAPARGQEGPS</sequence>
<protein>
    <submittedName>
        <fullName evidence="2">Alpha/beta fold hydrolase</fullName>
    </submittedName>
</protein>